<protein>
    <submittedName>
        <fullName evidence="1 3">Uncharacterized protein</fullName>
    </submittedName>
</protein>
<gene>
    <name evidence="1" type="ORF">EgrG_001041700</name>
</gene>
<evidence type="ECO:0000313" key="3">
    <source>
        <dbReference type="WBParaSite" id="EgrG_001041700"/>
    </source>
</evidence>
<reference evidence="3" key="3">
    <citation type="submission" date="2020-10" db="UniProtKB">
        <authorList>
            <consortium name="WormBaseParasite"/>
        </authorList>
    </citation>
    <scope>IDENTIFICATION</scope>
</reference>
<proteinExistence type="predicted"/>
<dbReference type="WBParaSite" id="EgrG_001041700">
    <property type="protein sequence ID" value="EgrG_001041700"/>
    <property type="gene ID" value="EgrG_001041700"/>
</dbReference>
<reference evidence="1" key="2">
    <citation type="submission" date="2014-06" db="EMBL/GenBank/DDBJ databases">
        <authorList>
            <person name="Aslett M."/>
        </authorList>
    </citation>
    <scope>NUCLEOTIDE SEQUENCE</scope>
</reference>
<name>A0A068WD42_ECHGR</name>
<evidence type="ECO:0000313" key="1">
    <source>
        <dbReference type="EMBL" id="CDS17655.1"/>
    </source>
</evidence>
<dbReference type="AlphaFoldDB" id="A0A068WD42"/>
<dbReference type="EMBL" id="LK028577">
    <property type="protein sequence ID" value="CDS17655.1"/>
    <property type="molecule type" value="Genomic_DNA"/>
</dbReference>
<dbReference type="Proteomes" id="UP000492820">
    <property type="component" value="Unassembled WGS sequence"/>
</dbReference>
<reference evidence="1 2" key="1">
    <citation type="journal article" date="2013" name="Nature">
        <title>The genomes of four tapeworm species reveal adaptations to parasitism.</title>
        <authorList>
            <person name="Tsai I.J."/>
            <person name="Zarowiecki M."/>
            <person name="Holroyd N."/>
            <person name="Garciarrubio A."/>
            <person name="Sanchez-Flores A."/>
            <person name="Brooks K.L."/>
            <person name="Tracey A."/>
            <person name="Bobes R.J."/>
            <person name="Fragoso G."/>
            <person name="Sciutto E."/>
            <person name="Aslett M."/>
            <person name="Beasley H."/>
            <person name="Bennett H.M."/>
            <person name="Cai J."/>
            <person name="Camicia F."/>
            <person name="Clark R."/>
            <person name="Cucher M."/>
            <person name="De Silva N."/>
            <person name="Day T.A."/>
            <person name="Deplazes P."/>
            <person name="Estrada K."/>
            <person name="Fernandez C."/>
            <person name="Holland P.W."/>
            <person name="Hou J."/>
            <person name="Hu S."/>
            <person name="Huckvale T."/>
            <person name="Hung S.S."/>
            <person name="Kamenetzky L."/>
            <person name="Keane J.A."/>
            <person name="Kiss F."/>
            <person name="Koziol U."/>
            <person name="Lambert O."/>
            <person name="Liu K."/>
            <person name="Luo X."/>
            <person name="Luo Y."/>
            <person name="Macchiaroli N."/>
            <person name="Nichol S."/>
            <person name="Paps J."/>
            <person name="Parkinson J."/>
            <person name="Pouchkina-Stantcheva N."/>
            <person name="Riddiford N."/>
            <person name="Rosenzvit M."/>
            <person name="Salinas G."/>
            <person name="Wasmuth J.D."/>
            <person name="Zamanian M."/>
            <person name="Zheng Y."/>
            <person name="Cai X."/>
            <person name="Soberon X."/>
            <person name="Olson P.D."/>
            <person name="Laclette J.P."/>
            <person name="Brehm K."/>
            <person name="Berriman M."/>
            <person name="Garciarrubio A."/>
            <person name="Bobes R.J."/>
            <person name="Fragoso G."/>
            <person name="Sanchez-Flores A."/>
            <person name="Estrada K."/>
            <person name="Cevallos M.A."/>
            <person name="Morett E."/>
            <person name="Gonzalez V."/>
            <person name="Portillo T."/>
            <person name="Ochoa-Leyva A."/>
            <person name="Jose M.V."/>
            <person name="Sciutto E."/>
            <person name="Landa A."/>
            <person name="Jimenez L."/>
            <person name="Valdes V."/>
            <person name="Carrero J.C."/>
            <person name="Larralde C."/>
            <person name="Morales-Montor J."/>
            <person name="Limon-Lason J."/>
            <person name="Soberon X."/>
            <person name="Laclette J.P."/>
        </authorList>
    </citation>
    <scope>NUCLEOTIDE SEQUENCE [LARGE SCALE GENOMIC DNA]</scope>
</reference>
<sequence length="42" mass="4886">MISLGGNLWRASYETYVPPMKTMMTMKAPTLSFRKFVRVVVF</sequence>
<organism evidence="1">
    <name type="scientific">Echinococcus granulosus</name>
    <name type="common">Hydatid tapeworm</name>
    <dbReference type="NCBI Taxonomy" id="6210"/>
    <lineage>
        <taxon>Eukaryota</taxon>
        <taxon>Metazoa</taxon>
        <taxon>Spiralia</taxon>
        <taxon>Lophotrochozoa</taxon>
        <taxon>Platyhelminthes</taxon>
        <taxon>Cestoda</taxon>
        <taxon>Eucestoda</taxon>
        <taxon>Cyclophyllidea</taxon>
        <taxon>Taeniidae</taxon>
        <taxon>Echinococcus</taxon>
        <taxon>Echinococcus granulosus group</taxon>
    </lineage>
</organism>
<evidence type="ECO:0000313" key="2">
    <source>
        <dbReference type="Proteomes" id="UP000492820"/>
    </source>
</evidence>
<accession>A0A068WD42</accession>